<evidence type="ECO:0000313" key="1">
    <source>
        <dbReference type="EMBL" id="CAI2376346.1"/>
    </source>
</evidence>
<organism evidence="1 2">
    <name type="scientific">Euplotes crassus</name>
    <dbReference type="NCBI Taxonomy" id="5936"/>
    <lineage>
        <taxon>Eukaryota</taxon>
        <taxon>Sar</taxon>
        <taxon>Alveolata</taxon>
        <taxon>Ciliophora</taxon>
        <taxon>Intramacronucleata</taxon>
        <taxon>Spirotrichea</taxon>
        <taxon>Hypotrichia</taxon>
        <taxon>Euplotida</taxon>
        <taxon>Euplotidae</taxon>
        <taxon>Moneuplotes</taxon>
    </lineage>
</organism>
<sequence length="134" mass="15470">MLQSTPKPSQFSSKIPKPELESLLFQTGTCVKKYEQIVGELKEGIQEVLENKDKQQACVLMRKIKTCYQEICEFDGIRLHLDSMLLDLESGMMGPDLYNAIKAGQKKLAQIKFYKKLKIQTQELKKLKNYLKIL</sequence>
<keyword evidence="2" id="KW-1185">Reference proteome</keyword>
<name>A0AAD1XNY0_EUPCR</name>
<accession>A0AAD1XNY0</accession>
<dbReference type="AlphaFoldDB" id="A0AAD1XNY0"/>
<gene>
    <name evidence="1" type="ORF">ECRASSUSDP1_LOCUS17715</name>
</gene>
<reference evidence="1" key="1">
    <citation type="submission" date="2023-07" db="EMBL/GenBank/DDBJ databases">
        <authorList>
            <consortium name="AG Swart"/>
            <person name="Singh M."/>
            <person name="Singh A."/>
            <person name="Seah K."/>
            <person name="Emmerich C."/>
        </authorList>
    </citation>
    <scope>NUCLEOTIDE SEQUENCE</scope>
    <source>
        <strain evidence="1">DP1</strain>
    </source>
</reference>
<dbReference type="EMBL" id="CAMPGE010017903">
    <property type="protein sequence ID" value="CAI2376346.1"/>
    <property type="molecule type" value="Genomic_DNA"/>
</dbReference>
<evidence type="ECO:0000313" key="2">
    <source>
        <dbReference type="Proteomes" id="UP001295684"/>
    </source>
</evidence>
<dbReference type="Proteomes" id="UP001295684">
    <property type="component" value="Unassembled WGS sequence"/>
</dbReference>
<proteinExistence type="predicted"/>
<protein>
    <submittedName>
        <fullName evidence="1">Uncharacterized protein</fullName>
    </submittedName>
</protein>
<comment type="caution">
    <text evidence="1">The sequence shown here is derived from an EMBL/GenBank/DDBJ whole genome shotgun (WGS) entry which is preliminary data.</text>
</comment>